<feature type="transmembrane region" description="Helical" evidence="1">
    <location>
        <begin position="17"/>
        <end position="38"/>
    </location>
</feature>
<organism evidence="2 3">
    <name type="scientific">Nocardioides ginsengisoli</name>
    <dbReference type="NCBI Taxonomy" id="363868"/>
    <lineage>
        <taxon>Bacteria</taxon>
        <taxon>Bacillati</taxon>
        <taxon>Actinomycetota</taxon>
        <taxon>Actinomycetes</taxon>
        <taxon>Propionibacteriales</taxon>
        <taxon>Nocardioidaceae</taxon>
        <taxon>Nocardioides</taxon>
    </lineage>
</organism>
<dbReference type="RefSeq" id="WP_367919703.1">
    <property type="nucleotide sequence ID" value="NZ_BAABAC010000024.1"/>
</dbReference>
<dbReference type="Proteomes" id="UP001597229">
    <property type="component" value="Unassembled WGS sequence"/>
</dbReference>
<feature type="transmembrane region" description="Helical" evidence="1">
    <location>
        <begin position="125"/>
        <end position="143"/>
    </location>
</feature>
<keyword evidence="1" id="KW-1133">Transmembrane helix</keyword>
<evidence type="ECO:0000313" key="3">
    <source>
        <dbReference type="Proteomes" id="UP001597229"/>
    </source>
</evidence>
<feature type="transmembrane region" description="Helical" evidence="1">
    <location>
        <begin position="335"/>
        <end position="355"/>
    </location>
</feature>
<feature type="transmembrane region" description="Helical" evidence="1">
    <location>
        <begin position="98"/>
        <end position="119"/>
    </location>
</feature>
<accession>A0ABW3W2N5</accession>
<comment type="caution">
    <text evidence="2">The sequence shown here is derived from an EMBL/GenBank/DDBJ whole genome shotgun (WGS) entry which is preliminary data.</text>
</comment>
<sequence length="468" mass="50674">MTAPVAQGLRSEPRFPLLARVTPLLIGLLLTALLVALVRRPFRSFDTYFHLRFGEEFRHGWSVSHPGQLSAASTADWAPTQWLPQMGMSWLSDTLGRSGLVVLFALVVVVFVAAVHLLLRRYAGPGVAVALSAVVVLGCLPSLSLRPQVLSYLFLILVLAAWDRARRTGRAPWLLGPLGWVWATSHGMWIIGVAVCAFLAVLLVVEQRPGRRRSAELLAVPVLMLGFALVTPVGPRLLTAVLEVNSRSEYFGEWNVPHLLSLGAAPLAALLAAAVLLLVRRAEVRPYDIGLLALGGAFAVYSGRTVPLAVITLAVVVASELGRRGSRPRLGARELALVAVLGALVVVVAPFQRIVDDAATPVRPFADRLGQLPAGSLVVTDWPTGGVLLWTEPRLDVPLHGYGDVYTDAELARYVDLGRLEPHWDDTLGRLHPAAALLPEDEPLTYALLELGWRVDQRAGDLVLLSPR</sequence>
<name>A0ABW3W2N5_9ACTN</name>
<evidence type="ECO:0000256" key="1">
    <source>
        <dbReference type="SAM" id="Phobius"/>
    </source>
</evidence>
<keyword evidence="3" id="KW-1185">Reference proteome</keyword>
<dbReference type="EMBL" id="JBHTLX010000021">
    <property type="protein sequence ID" value="MFD1249355.1"/>
    <property type="molecule type" value="Genomic_DNA"/>
</dbReference>
<feature type="transmembrane region" description="Helical" evidence="1">
    <location>
        <begin position="150"/>
        <end position="166"/>
    </location>
</feature>
<keyword evidence="1" id="KW-0812">Transmembrane</keyword>
<feature type="transmembrane region" description="Helical" evidence="1">
    <location>
        <begin position="217"/>
        <end position="238"/>
    </location>
</feature>
<feature type="transmembrane region" description="Helical" evidence="1">
    <location>
        <begin position="291"/>
        <end position="315"/>
    </location>
</feature>
<reference evidence="3" key="1">
    <citation type="journal article" date="2019" name="Int. J. Syst. Evol. Microbiol.">
        <title>The Global Catalogue of Microorganisms (GCM) 10K type strain sequencing project: providing services to taxonomists for standard genome sequencing and annotation.</title>
        <authorList>
            <consortium name="The Broad Institute Genomics Platform"/>
            <consortium name="The Broad Institute Genome Sequencing Center for Infectious Disease"/>
            <person name="Wu L."/>
            <person name="Ma J."/>
        </authorList>
    </citation>
    <scope>NUCLEOTIDE SEQUENCE [LARGE SCALE GENOMIC DNA]</scope>
    <source>
        <strain evidence="3">CCUG 52478</strain>
    </source>
</reference>
<gene>
    <name evidence="2" type="ORF">ACFQ3F_16265</name>
</gene>
<feature type="transmembrane region" description="Helical" evidence="1">
    <location>
        <begin position="258"/>
        <end position="279"/>
    </location>
</feature>
<evidence type="ECO:0000313" key="2">
    <source>
        <dbReference type="EMBL" id="MFD1249355.1"/>
    </source>
</evidence>
<keyword evidence="1" id="KW-0472">Membrane</keyword>
<evidence type="ECO:0008006" key="4">
    <source>
        <dbReference type="Google" id="ProtNLM"/>
    </source>
</evidence>
<feature type="transmembrane region" description="Helical" evidence="1">
    <location>
        <begin position="186"/>
        <end position="205"/>
    </location>
</feature>
<proteinExistence type="predicted"/>
<protein>
    <recommendedName>
        <fullName evidence="4">Glycosyltransferase RgtA/B/C/D-like domain-containing protein</fullName>
    </recommendedName>
</protein>